<reference evidence="1" key="1">
    <citation type="journal article" date="2015" name="Nature">
        <title>Complex archaea that bridge the gap between prokaryotes and eukaryotes.</title>
        <authorList>
            <person name="Spang A."/>
            <person name="Saw J.H."/>
            <person name="Jorgensen S.L."/>
            <person name="Zaremba-Niedzwiedzka K."/>
            <person name="Martijn J."/>
            <person name="Lind A.E."/>
            <person name="van Eijk R."/>
            <person name="Schleper C."/>
            <person name="Guy L."/>
            <person name="Ettema T.J."/>
        </authorList>
    </citation>
    <scope>NUCLEOTIDE SEQUENCE</scope>
</reference>
<proteinExistence type="predicted"/>
<evidence type="ECO:0008006" key="2">
    <source>
        <dbReference type="Google" id="ProtNLM"/>
    </source>
</evidence>
<comment type="caution">
    <text evidence="1">The sequence shown here is derived from an EMBL/GenBank/DDBJ whole genome shotgun (WGS) entry which is preliminary data.</text>
</comment>
<protein>
    <recommendedName>
        <fullName evidence="2">Radical SAM core domain-containing protein</fullName>
    </recommendedName>
</protein>
<name>A0A0F9NAV3_9ZZZZ</name>
<sequence>MKLNPSTGNMYDFVTHTGNAIKGKCPHGCFYCYMKQWKNQKDVRLDESELKGPMAEGNFIFIGSSCDMFAENIPGEWIEKVLYYCGKFNNNYLFQSKNPERFFDFGYPELTVFCTTIETNRWYGKVMQDSPHPENRAMSMSKISGFKNYLTIEPIMDFDLDDFVSMIQACNPDQVNIGADSGGNKLPEPSVEKIMMLIKMLEGFTTIHRKTNLKRLLK</sequence>
<gene>
    <name evidence="1" type="ORF">LCGC14_1359350</name>
</gene>
<organism evidence="1">
    <name type="scientific">marine sediment metagenome</name>
    <dbReference type="NCBI Taxonomy" id="412755"/>
    <lineage>
        <taxon>unclassified sequences</taxon>
        <taxon>metagenomes</taxon>
        <taxon>ecological metagenomes</taxon>
    </lineage>
</organism>
<dbReference type="Pfam" id="PF07505">
    <property type="entry name" value="DUF5131"/>
    <property type="match status" value="1"/>
</dbReference>
<dbReference type="EMBL" id="LAZR01008481">
    <property type="protein sequence ID" value="KKM78507.1"/>
    <property type="molecule type" value="Genomic_DNA"/>
</dbReference>
<accession>A0A0F9NAV3</accession>
<evidence type="ECO:0000313" key="1">
    <source>
        <dbReference type="EMBL" id="KKM78507.1"/>
    </source>
</evidence>
<dbReference type="AlphaFoldDB" id="A0A0F9NAV3"/>
<dbReference type="InterPro" id="IPR011101">
    <property type="entry name" value="DUF5131"/>
</dbReference>